<dbReference type="Proteomes" id="UP000182229">
    <property type="component" value="Unassembled WGS sequence"/>
</dbReference>
<sequence length="61" mass="7198">MAQKFLCFTVTALASDYHGHLAERSGIVRMFDAESLLLDFKRLFQQFFRFGIETLFYKERG</sequence>
<gene>
    <name evidence="1" type="ORF">BON30_17200</name>
</gene>
<dbReference type="AlphaFoldDB" id="A0A1L9BAG2"/>
<accession>A0A1L9BAG2</accession>
<keyword evidence="2" id="KW-1185">Reference proteome</keyword>
<protein>
    <submittedName>
        <fullName evidence="1">Uncharacterized protein</fullName>
    </submittedName>
</protein>
<reference evidence="2" key="1">
    <citation type="submission" date="2016-11" db="EMBL/GenBank/DDBJ databases">
        <authorList>
            <person name="Shukria A."/>
            <person name="Stevens D.C."/>
        </authorList>
    </citation>
    <scope>NUCLEOTIDE SEQUENCE [LARGE SCALE GENOMIC DNA]</scope>
    <source>
        <strain evidence="2">Cbfe23</strain>
    </source>
</reference>
<name>A0A1L9BAG2_9BACT</name>
<organism evidence="1 2">
    <name type="scientific">Cystobacter ferrugineus</name>
    <dbReference type="NCBI Taxonomy" id="83449"/>
    <lineage>
        <taxon>Bacteria</taxon>
        <taxon>Pseudomonadati</taxon>
        <taxon>Myxococcota</taxon>
        <taxon>Myxococcia</taxon>
        <taxon>Myxococcales</taxon>
        <taxon>Cystobacterineae</taxon>
        <taxon>Archangiaceae</taxon>
        <taxon>Cystobacter</taxon>
    </lineage>
</organism>
<comment type="caution">
    <text evidence="1">The sequence shown here is derived from an EMBL/GenBank/DDBJ whole genome shotgun (WGS) entry which is preliminary data.</text>
</comment>
<evidence type="ECO:0000313" key="1">
    <source>
        <dbReference type="EMBL" id="OJH39260.1"/>
    </source>
</evidence>
<reference evidence="1 2" key="2">
    <citation type="submission" date="2016-12" db="EMBL/GenBank/DDBJ databases">
        <title>Draft Genome Sequence of Cystobacter ferrugineus Strain Cbfe23.</title>
        <authorList>
            <person name="Akbar S."/>
            <person name="Dowd S.E."/>
            <person name="Stevens D.C."/>
        </authorList>
    </citation>
    <scope>NUCLEOTIDE SEQUENCE [LARGE SCALE GENOMIC DNA]</scope>
    <source>
        <strain evidence="1 2">Cbfe23</strain>
    </source>
</reference>
<proteinExistence type="predicted"/>
<dbReference type="EMBL" id="MPIN01000004">
    <property type="protein sequence ID" value="OJH39260.1"/>
    <property type="molecule type" value="Genomic_DNA"/>
</dbReference>
<evidence type="ECO:0000313" key="2">
    <source>
        <dbReference type="Proteomes" id="UP000182229"/>
    </source>
</evidence>